<protein>
    <recommendedName>
        <fullName evidence="4">DUF1173 family protein</fullName>
    </recommendedName>
</protein>
<feature type="compositionally biased region" description="Basic and acidic residues" evidence="1">
    <location>
        <begin position="82"/>
        <end position="97"/>
    </location>
</feature>
<feature type="region of interest" description="Disordered" evidence="1">
    <location>
        <begin position="81"/>
        <end position="105"/>
    </location>
</feature>
<keyword evidence="3" id="KW-1185">Reference proteome</keyword>
<evidence type="ECO:0008006" key="4">
    <source>
        <dbReference type="Google" id="ProtNLM"/>
    </source>
</evidence>
<evidence type="ECO:0000256" key="1">
    <source>
        <dbReference type="SAM" id="MobiDB-lite"/>
    </source>
</evidence>
<accession>A0ABV2DQE0</accession>
<comment type="caution">
    <text evidence="2">The sequence shown here is derived from an EMBL/GenBank/DDBJ whole genome shotgun (WGS) entry which is preliminary data.</text>
</comment>
<dbReference type="EMBL" id="JBEWSZ010000008">
    <property type="protein sequence ID" value="MET2832296.1"/>
    <property type="molecule type" value="Genomic_DNA"/>
</dbReference>
<reference evidence="2 3" key="1">
    <citation type="submission" date="2024-06" db="EMBL/GenBank/DDBJ databases">
        <authorList>
            <person name="Kim D.-U."/>
        </authorList>
    </citation>
    <scope>NUCLEOTIDE SEQUENCE [LARGE SCALE GENOMIC DNA]</scope>
    <source>
        <strain evidence="2 3">KACC15460</strain>
    </source>
</reference>
<evidence type="ECO:0000313" key="3">
    <source>
        <dbReference type="Proteomes" id="UP001548832"/>
    </source>
</evidence>
<name>A0ABV2DQE0_9HYPH</name>
<dbReference type="RefSeq" id="WP_354464520.1">
    <property type="nucleotide sequence ID" value="NZ_JBEWSZ010000008.1"/>
</dbReference>
<organism evidence="2 3">
    <name type="scientific">Mesorhizobium shangrilense</name>
    <dbReference type="NCBI Taxonomy" id="460060"/>
    <lineage>
        <taxon>Bacteria</taxon>
        <taxon>Pseudomonadati</taxon>
        <taxon>Pseudomonadota</taxon>
        <taxon>Alphaproteobacteria</taxon>
        <taxon>Hyphomicrobiales</taxon>
        <taxon>Phyllobacteriaceae</taxon>
        <taxon>Mesorhizobium</taxon>
    </lineage>
</organism>
<dbReference type="Proteomes" id="UP001548832">
    <property type="component" value="Unassembled WGS sequence"/>
</dbReference>
<proteinExistence type="predicted"/>
<sequence length="466" mass="53077">MRIVVRNSPGHPLAPLTEREAMALRAWYGNSSNKDDDRIALTAIKRAKTMDGWIECDCVSNQFKPLLAPIQQEKTFTLRRLTPKDGDPHQQEDRPNHADTCPFHIDRDETPALFDRGYNIRPLPKIERTYVDALPAIPDRLADRDAPAPTRSVERNDRPSKLGVILWRLIDKAAVNVIPPLQDRPEFALSPQISKLRHAARELKVLRTWTLGALMSTWAADYWDLHSRWQALLDKSHPDWPEALRRTGFMLLFSPTVSAKVVSPASNARKIEVHSKVRQPLRGDPASRGPFLTILNADFQENDQGPIRAIQAYAQPVYNGDTLFPVESGFERDVLHMLFWLQHSLFEAAPQLRIRITKPLFAWETPSGLCRPDFVLETTYGNYEPVNLIVEAFGMDTDEYKTAKEKTLPRMREIGPVFEIRPADISQATAEETGKRLLYWVLEHSRHSTRAPRQISTEPNATTHGS</sequence>
<evidence type="ECO:0000313" key="2">
    <source>
        <dbReference type="EMBL" id="MET2832296.1"/>
    </source>
</evidence>
<gene>
    <name evidence="2" type="ORF">ABVQ20_35680</name>
</gene>